<evidence type="ECO:0000256" key="9">
    <source>
        <dbReference type="RuleBase" id="RU003357"/>
    </source>
</evidence>
<dbReference type="EMBL" id="WNXD01000002">
    <property type="protein sequence ID" value="MBB2146343.1"/>
    <property type="molecule type" value="Genomic_DNA"/>
</dbReference>
<dbReference type="InterPro" id="IPR039426">
    <property type="entry name" value="TonB-dep_rcpt-like"/>
</dbReference>
<comment type="caution">
    <text evidence="13">The sequence shown here is derived from an EMBL/GenBank/DDBJ whole genome shotgun (WGS) entry which is preliminary data.</text>
</comment>
<evidence type="ECO:0000256" key="5">
    <source>
        <dbReference type="ARBA" id="ARBA00023077"/>
    </source>
</evidence>
<dbReference type="SUPFAM" id="SSF56935">
    <property type="entry name" value="Porins"/>
    <property type="match status" value="1"/>
</dbReference>
<comment type="subcellular location">
    <subcellularLocation>
        <location evidence="1 8">Cell outer membrane</location>
        <topology evidence="1 8">Multi-pass membrane protein</topology>
    </subcellularLocation>
</comment>
<keyword evidence="4 8" id="KW-0812">Transmembrane</keyword>
<proteinExistence type="inferred from homology"/>
<evidence type="ECO:0000256" key="10">
    <source>
        <dbReference type="SAM" id="SignalP"/>
    </source>
</evidence>
<evidence type="ECO:0000259" key="11">
    <source>
        <dbReference type="Pfam" id="PF00593"/>
    </source>
</evidence>
<feature type="domain" description="TonB-dependent receptor-like beta-barrel" evidence="11">
    <location>
        <begin position="418"/>
        <end position="863"/>
    </location>
</feature>
<evidence type="ECO:0000313" key="13">
    <source>
        <dbReference type="EMBL" id="MBB2146343.1"/>
    </source>
</evidence>
<name>A0A923E1H6_9SPHI</name>
<dbReference type="AlphaFoldDB" id="A0A923E1H6"/>
<protein>
    <submittedName>
        <fullName evidence="13">SusC/RagA family TonB-linked outer membrane protein</fullName>
    </submittedName>
</protein>
<dbReference type="SUPFAM" id="SSF49464">
    <property type="entry name" value="Carboxypeptidase regulatory domain-like"/>
    <property type="match status" value="1"/>
</dbReference>
<dbReference type="RefSeq" id="WP_182923003.1">
    <property type="nucleotide sequence ID" value="NZ_WNXD01000002.1"/>
</dbReference>
<gene>
    <name evidence="13" type="ORF">GM921_12650</name>
</gene>
<dbReference type="Gene3D" id="2.170.130.10">
    <property type="entry name" value="TonB-dependent receptor, plug domain"/>
    <property type="match status" value="1"/>
</dbReference>
<keyword evidence="14" id="KW-1185">Reference proteome</keyword>
<dbReference type="Proteomes" id="UP000601055">
    <property type="component" value="Unassembled WGS sequence"/>
</dbReference>
<keyword evidence="7 8" id="KW-0998">Cell outer membrane</keyword>
<organism evidence="13 14">
    <name type="scientific">Pedobacter planticolens</name>
    <dbReference type="NCBI Taxonomy" id="2679964"/>
    <lineage>
        <taxon>Bacteria</taxon>
        <taxon>Pseudomonadati</taxon>
        <taxon>Bacteroidota</taxon>
        <taxon>Sphingobacteriia</taxon>
        <taxon>Sphingobacteriales</taxon>
        <taxon>Sphingobacteriaceae</taxon>
        <taxon>Pedobacter</taxon>
    </lineage>
</organism>
<dbReference type="NCBIfam" id="TIGR04056">
    <property type="entry name" value="OMP_RagA_SusC"/>
    <property type="match status" value="1"/>
</dbReference>
<dbReference type="InterPro" id="IPR037066">
    <property type="entry name" value="Plug_dom_sf"/>
</dbReference>
<dbReference type="Pfam" id="PF13715">
    <property type="entry name" value="CarbopepD_reg_2"/>
    <property type="match status" value="1"/>
</dbReference>
<comment type="similarity">
    <text evidence="8 9">Belongs to the TonB-dependent receptor family.</text>
</comment>
<keyword evidence="3 8" id="KW-1134">Transmembrane beta strand</keyword>
<dbReference type="Pfam" id="PF07715">
    <property type="entry name" value="Plug"/>
    <property type="match status" value="1"/>
</dbReference>
<sequence length="1002" mass="107327">MKKLVLSLFILCCTVMTVFSQGRTITGTVTSNEEGLPIPGVSVKVKGTNLGVSTNANGKYSLVVPATATALEFSSLGFVLQTIAINGTVVNASLVSDSKALTEVIVTGYGVQKKREVTGAIAQIKGESFQDQPIQSFDKALQGRAAGVQVNSTSGQPGGGISVNIRGTATINGSTQPLYIVDGVQMNSGGVSGQTSVNTLASINPNDIESIEILKDAASAAIYGSLAGNGVVLITTKKGKAGKSVIRASAQIGNAKQYNPYELLDAATWYKLRVEAFENQYVRAGLSAAQGAIEAAKATFPALAGGVPATIDDYNWIDAVSQTGKNSQYDLSVSGGDAKTKFFISGSYNNNDGTILSSNFKRGTLRANLEHAISDKLTISASLSLAANKATGPSTNAGFFTNTPFTGVLLTAPVNKVYNADGTFNTTFVGTNNQNSVQNIKQEIRKAGTFQTVSNLSLTYKILPGLSAKVFGGVDFSDVSDLNYRPATLSAAAGSVGSGSESFRRNINYTTTGTVNYAKNIGDHNFSVLGGFEFREVTGTVLTGTAQGFASPVISLLSGASTPTGTASTFTGYRTAGILGNAKYDYKGKYLFSTNLRYDGSSRFGANQKFGLFYGVSAGWRVIDEDFMKSQTTVSDLKLRASYGETGVQPTDNFGVIALYGIGGQYGNPGLSGGLRPNQLPNPDLTWEVSKQVNFGLDLGFLKNRITLAFDIYRKTNSDLILPRTLPGDSGFGSINENAGKAKTEGIDIDLNTRNIETKDFSWSTNFNIAFNRNELLQLNNGLTNISDFFYTVGMPLYQIFTFKYAGVNPADGRPMYYDKNSNITYNPTNADRYYIGDQNPDFFGGFTNTFKYKGLTLDFLFQYQYGNSAYLQSAQYIEQSGSIANNQLVSQLDRWTTPGQLTAVPRAFQGQVEPGGYSMINFSSRFVEKASYIRLKSANISYKLPESITQKIGIPNVTLSLQGLNLVTFTNYRGDDPENTGNNLNFYPNPRIISGGISVQF</sequence>
<evidence type="ECO:0000256" key="8">
    <source>
        <dbReference type="PROSITE-ProRule" id="PRU01360"/>
    </source>
</evidence>
<keyword evidence="10" id="KW-0732">Signal</keyword>
<evidence type="ECO:0000256" key="4">
    <source>
        <dbReference type="ARBA" id="ARBA00022692"/>
    </source>
</evidence>
<dbReference type="InterPro" id="IPR008969">
    <property type="entry name" value="CarboxyPept-like_regulatory"/>
</dbReference>
<dbReference type="InterPro" id="IPR036942">
    <property type="entry name" value="Beta-barrel_TonB_sf"/>
</dbReference>
<keyword evidence="6 8" id="KW-0472">Membrane</keyword>
<feature type="domain" description="TonB-dependent receptor plug" evidence="12">
    <location>
        <begin position="113"/>
        <end position="231"/>
    </location>
</feature>
<evidence type="ECO:0000256" key="2">
    <source>
        <dbReference type="ARBA" id="ARBA00022448"/>
    </source>
</evidence>
<dbReference type="InterPro" id="IPR023996">
    <property type="entry name" value="TonB-dep_OMP_SusC/RagA"/>
</dbReference>
<dbReference type="NCBIfam" id="TIGR04057">
    <property type="entry name" value="SusC_RagA_signa"/>
    <property type="match status" value="1"/>
</dbReference>
<evidence type="ECO:0000256" key="3">
    <source>
        <dbReference type="ARBA" id="ARBA00022452"/>
    </source>
</evidence>
<dbReference type="GO" id="GO:0009279">
    <property type="term" value="C:cell outer membrane"/>
    <property type="evidence" value="ECO:0007669"/>
    <property type="project" value="UniProtKB-SubCell"/>
</dbReference>
<evidence type="ECO:0000256" key="1">
    <source>
        <dbReference type="ARBA" id="ARBA00004571"/>
    </source>
</evidence>
<evidence type="ECO:0000256" key="7">
    <source>
        <dbReference type="ARBA" id="ARBA00023237"/>
    </source>
</evidence>
<dbReference type="InterPro" id="IPR023997">
    <property type="entry name" value="TonB-dep_OMP_SusC/RagA_CS"/>
</dbReference>
<dbReference type="Gene3D" id="2.40.170.20">
    <property type="entry name" value="TonB-dependent receptor, beta-barrel domain"/>
    <property type="match status" value="1"/>
</dbReference>
<keyword evidence="2 8" id="KW-0813">Transport</keyword>
<accession>A0A923E1H6</accession>
<feature type="signal peptide" evidence="10">
    <location>
        <begin position="1"/>
        <end position="20"/>
    </location>
</feature>
<evidence type="ECO:0000313" key="14">
    <source>
        <dbReference type="Proteomes" id="UP000601055"/>
    </source>
</evidence>
<evidence type="ECO:0000256" key="6">
    <source>
        <dbReference type="ARBA" id="ARBA00023136"/>
    </source>
</evidence>
<dbReference type="Gene3D" id="2.60.40.1120">
    <property type="entry name" value="Carboxypeptidase-like, regulatory domain"/>
    <property type="match status" value="1"/>
</dbReference>
<dbReference type="PROSITE" id="PS52016">
    <property type="entry name" value="TONB_DEPENDENT_REC_3"/>
    <property type="match status" value="1"/>
</dbReference>
<keyword evidence="5 9" id="KW-0798">TonB box</keyword>
<feature type="chain" id="PRO_5037066687" evidence="10">
    <location>
        <begin position="21"/>
        <end position="1002"/>
    </location>
</feature>
<reference evidence="13" key="1">
    <citation type="submission" date="2019-11" db="EMBL/GenBank/DDBJ databases">
        <title>Description of Pedobacter sp. LMG 31464T.</title>
        <authorList>
            <person name="Carlier A."/>
            <person name="Qi S."/>
            <person name="Vandamme P."/>
        </authorList>
    </citation>
    <scope>NUCLEOTIDE SEQUENCE</scope>
    <source>
        <strain evidence="13">LMG 31464</strain>
    </source>
</reference>
<evidence type="ECO:0000259" key="12">
    <source>
        <dbReference type="Pfam" id="PF07715"/>
    </source>
</evidence>
<dbReference type="Pfam" id="PF00593">
    <property type="entry name" value="TonB_dep_Rec_b-barrel"/>
    <property type="match status" value="1"/>
</dbReference>
<dbReference type="InterPro" id="IPR012910">
    <property type="entry name" value="Plug_dom"/>
</dbReference>
<dbReference type="InterPro" id="IPR000531">
    <property type="entry name" value="Beta-barrel_TonB"/>
</dbReference>